<protein>
    <submittedName>
        <fullName evidence="1">CRISPR-associated protein</fullName>
    </submittedName>
</protein>
<proteinExistence type="predicted"/>
<gene>
    <name evidence="1" type="ORF">BE15_22550</name>
</gene>
<evidence type="ECO:0000313" key="1">
    <source>
        <dbReference type="EMBL" id="KYF63304.1"/>
    </source>
</evidence>
<dbReference type="Proteomes" id="UP000075260">
    <property type="component" value="Unassembled WGS sequence"/>
</dbReference>
<dbReference type="GO" id="GO:0051607">
    <property type="term" value="P:defense response to virus"/>
    <property type="evidence" value="ECO:0007669"/>
    <property type="project" value="InterPro"/>
</dbReference>
<comment type="caution">
    <text evidence="1">The sequence shown here is derived from an EMBL/GenBank/DDBJ whole genome shotgun (WGS) entry which is preliminary data.</text>
</comment>
<organism evidence="1 2">
    <name type="scientific">Sorangium cellulosum</name>
    <name type="common">Polyangium cellulosum</name>
    <dbReference type="NCBI Taxonomy" id="56"/>
    <lineage>
        <taxon>Bacteria</taxon>
        <taxon>Pseudomonadati</taxon>
        <taxon>Myxococcota</taxon>
        <taxon>Polyangia</taxon>
        <taxon>Polyangiales</taxon>
        <taxon>Polyangiaceae</taxon>
        <taxon>Sorangium</taxon>
    </lineage>
</organism>
<name>A0A150Q5U4_SORCE</name>
<dbReference type="AlphaFoldDB" id="A0A150Q5U4"/>
<sequence length="517" mass="56956">MARELIYRLTNPNYTVYHRAALGGLASTVLAWRSRRGSAPAGIEHDVQRDGVRLAWGDDLADQEALQRILDASFRLTKDKLIDLVGQAVAEDNVELRVAIHNGLCATFLQHNKMRPSEKEPRRVEIRSADDESRGLFTYKAITSYAHQKAQGTGLLDPAKKGSAAGRFPAVATIPQSVVPGAVAGMQPLQTAPEEAILLLYLMVGSAVFLLRPRTYREKMQACIVVPDVRDLVAFSRALRAVASVDVKRPRLTGGYLGRIAGGVEEAALRLLIDLTADDLRDNPAVAGLHAIAMGKVAWDKNQINRSATVRLGLTYAELDVFLRASKHLGKTRIVPGSKGDGYAVPMSPVPELVAANLAAGRHWAAHFRDLVGESKDFSRMRFARKGLQEMKEAIRDGVDQAVIDMFHEAWRWKMRALGERARSEGAPFEWAVEREQERIRNSILRAKTADALAGWFLRFCADATQGGTLAAARKEAATLREFLFNERNASRLQNLLLFALVSYAKDDTKGQTKGEA</sequence>
<evidence type="ECO:0000313" key="2">
    <source>
        <dbReference type="Proteomes" id="UP000075260"/>
    </source>
</evidence>
<dbReference type="EMBL" id="JEMA01001018">
    <property type="protein sequence ID" value="KYF63304.1"/>
    <property type="molecule type" value="Genomic_DNA"/>
</dbReference>
<dbReference type="NCBIfam" id="TIGR03485">
    <property type="entry name" value="cas_csx13_N"/>
    <property type="match status" value="1"/>
</dbReference>
<accession>A0A150Q5U4</accession>
<reference evidence="1 2" key="1">
    <citation type="submission" date="2014-02" db="EMBL/GenBank/DDBJ databases">
        <title>The small core and large imbalanced accessory genome model reveals a collaborative survival strategy of Sorangium cellulosum strains in nature.</title>
        <authorList>
            <person name="Han K."/>
            <person name="Peng R."/>
            <person name="Blom J."/>
            <person name="Li Y.-Z."/>
        </authorList>
    </citation>
    <scope>NUCLEOTIDE SEQUENCE [LARGE SCALE GENOMIC DNA]</scope>
    <source>
        <strain evidence="1 2">So0008-312</strain>
    </source>
</reference>
<dbReference type="RefSeq" id="WP_061612232.1">
    <property type="nucleotide sequence ID" value="NZ_JEMA01001018.1"/>
</dbReference>
<dbReference type="OrthoDB" id="5482104at2"/>
<dbReference type="InterPro" id="IPR019989">
    <property type="entry name" value="CRISPR-assoc_Csx13_N"/>
</dbReference>